<feature type="compositionally biased region" description="Acidic residues" evidence="8">
    <location>
        <begin position="1"/>
        <end position="14"/>
    </location>
</feature>
<dbReference type="PANTHER" id="PTHR18896:SF76">
    <property type="entry name" value="PHOSPHOLIPASE"/>
    <property type="match status" value="1"/>
</dbReference>
<dbReference type="Pfam" id="PF00787">
    <property type="entry name" value="PX"/>
    <property type="match status" value="1"/>
</dbReference>
<dbReference type="SUPFAM" id="SSF64268">
    <property type="entry name" value="PX domain"/>
    <property type="match status" value="1"/>
</dbReference>
<protein>
    <recommendedName>
        <fullName evidence="7">Phospholipase</fullName>
        <ecNumber evidence="7">3.1.4.4</ecNumber>
    </recommendedName>
</protein>
<dbReference type="SMART" id="SM00155">
    <property type="entry name" value="PLDc"/>
    <property type="match status" value="2"/>
</dbReference>
<evidence type="ECO:0000259" key="9">
    <source>
        <dbReference type="PROSITE" id="PS50035"/>
    </source>
</evidence>
<dbReference type="PANTHER" id="PTHR18896">
    <property type="entry name" value="PHOSPHOLIPASE D"/>
    <property type="match status" value="1"/>
</dbReference>
<evidence type="ECO:0000256" key="3">
    <source>
        <dbReference type="ARBA" id="ARBA00022737"/>
    </source>
</evidence>
<gene>
    <name evidence="11" type="ORF">DERF_010784</name>
</gene>
<keyword evidence="4 7" id="KW-0378">Hydrolase</keyword>
<dbReference type="SMART" id="SM00312">
    <property type="entry name" value="PX"/>
    <property type="match status" value="1"/>
</dbReference>
<feature type="domain" description="PLD phosphodiesterase" evidence="9">
    <location>
        <begin position="461"/>
        <end position="488"/>
    </location>
</feature>
<dbReference type="InterPro" id="IPR015679">
    <property type="entry name" value="PLipase_D_fam"/>
</dbReference>
<reference evidence="11" key="1">
    <citation type="submission" date="2013-05" db="EMBL/GenBank/DDBJ databases">
        <authorList>
            <person name="Yim A.K.Y."/>
            <person name="Chan T.F."/>
            <person name="Ji K.M."/>
            <person name="Liu X.Y."/>
            <person name="Zhou J.W."/>
            <person name="Li R.Q."/>
            <person name="Yang K.Y."/>
            <person name="Li J."/>
            <person name="Li M."/>
            <person name="Law P.T.W."/>
            <person name="Wu Y.L."/>
            <person name="Cai Z.L."/>
            <person name="Qin H."/>
            <person name="Bao Y."/>
            <person name="Leung R.K.K."/>
            <person name="Ng P.K.S."/>
            <person name="Zou J."/>
            <person name="Zhong X.J."/>
            <person name="Ran P.X."/>
            <person name="Zhong N.S."/>
            <person name="Liu Z.G."/>
            <person name="Tsui S.K.W."/>
        </authorList>
    </citation>
    <scope>NUCLEOTIDE SEQUENCE</scope>
    <source>
        <strain evidence="11">Derf</strain>
        <tissue evidence="11">Whole organism</tissue>
    </source>
</reference>
<dbReference type="InterPro" id="IPR036871">
    <property type="entry name" value="PX_dom_sf"/>
</dbReference>
<dbReference type="InterPro" id="IPR001683">
    <property type="entry name" value="PX_dom"/>
</dbReference>
<dbReference type="GO" id="GO:0035091">
    <property type="term" value="F:phosphatidylinositol binding"/>
    <property type="evidence" value="ECO:0007669"/>
    <property type="project" value="InterPro"/>
</dbReference>
<dbReference type="Proteomes" id="UP000790347">
    <property type="component" value="Unassembled WGS sequence"/>
</dbReference>
<comment type="catalytic activity">
    <reaction evidence="1 7">
        <text>a 1,2-diacyl-sn-glycero-3-phosphocholine + H2O = a 1,2-diacyl-sn-glycero-3-phosphate + choline + H(+)</text>
        <dbReference type="Rhea" id="RHEA:14445"/>
        <dbReference type="ChEBI" id="CHEBI:15354"/>
        <dbReference type="ChEBI" id="CHEBI:15377"/>
        <dbReference type="ChEBI" id="CHEBI:15378"/>
        <dbReference type="ChEBI" id="CHEBI:57643"/>
        <dbReference type="ChEBI" id="CHEBI:58608"/>
        <dbReference type="EC" id="3.1.4.4"/>
    </reaction>
</comment>
<dbReference type="CDD" id="cd09138">
    <property type="entry name" value="PLDc_vPLD1_2_yPLD_like_1"/>
    <property type="match status" value="1"/>
</dbReference>
<comment type="similarity">
    <text evidence="2 7">Belongs to the phospholipase D family.</text>
</comment>
<dbReference type="SUPFAM" id="SSF50729">
    <property type="entry name" value="PH domain-like"/>
    <property type="match status" value="1"/>
</dbReference>
<sequence>MEIEIDDKNNDDDESKMNMSKNKKKNRGVKKKKNNHEKSKLSKDYTDVSSIRPPPPKQRPRIPYQTIFIPDKIDSVYLDDLPIDAKIINYEETSFIFSPYIYHIELNHGHFNWIIKRRFNQFRQLHNQIRLFYTKLAIPLPTQNSRQNRKILERMGEIEWPKFPVLPEMFYIGDGISRRIKILEDYLRFLLGHSLFRHHPSLQTFLAISPYSFIDELGLKGEEVFVKKRAGGFRSATYCVRIENFFTDLTGHWRKRWLVVKDTCLFYLEPKDKKIRYVMLFDPDFYADAGIKETGITFGLRIRNMSRQLVMKCFSAKSAKEVADYLNEHSRIYAKDFVQRNRFGSFVPVRKSIYSQWFVDGCAYFEAVSQAMEMAKEEIFITDWWLSPEIYLQRPSLGFDWRLDRLLLKKACSGVRIFILLYKEMEIGISISSIYTKRTLMKMHENIAVLRHPDAVRGGPLLWSHHEKLVIIDQQVAFVGGIDLCFGRWDNFEHRLIDQGGIFFKAQQHDLIRNSTRPNGLMYRSISQPFLADAIAAADSSPTKEAVGSGGGGGKIRKKRNVNTIGDDKQELPIVRVIDDDSIETRSVADVEEILIENDTNQQKLIDHHQQHRHHEEQQIRKVISQQTKGNFFSKTRITRKLRAKQTRAMARLRRIKKRIRRHVRTAQAEVRSIISTDEDSNVEITPDFFKQSIPRIQNETDIACDELEGAAKLWIGKDYTNFIVKDFTHLNMPFQDSIDRNTTPRMPWHDVSCVVIGDAARDVARHFIERWNHTKFSKAKFKDRYPWLIPKTYRKDLTTTNVDGKPMDQIPAYLTRVHRVNCQTIRSVGSWSIGIRQTEASIVDAYIEVINQAEHYIYIENQFFISQTKTHLESTDLVKNRIAEALYRRILRAFRNGHTFRVFILIPLLPAFEGEVGTSSGTAIQQIMHYNYSTIVKGYDSLLAKLSLEIDDPSQYIGFYSLRNHTKLNGRLVTELIYIHSKILIADDKISIIGSANINDRSMLGYRDSEVCVIIEDQEYDFYFMNEKPYKSGKFSGSLRRMLMREHLGIYKENKEDMLKMTDLVNDPISDQFWNEIWNARAKENTEIYEQVFPVMPTDDVQKLSDINTYLGREKLYKTDETKAEEMLSSIKGHLVLLPLQFLAEEIQIIYSAQDRFIPQIIWT</sequence>
<keyword evidence="12" id="KW-1185">Reference proteome</keyword>
<dbReference type="GO" id="GO:0004630">
    <property type="term" value="F:phospholipase D activity"/>
    <property type="evidence" value="ECO:0007669"/>
    <property type="project" value="UniProtKB-UniRule"/>
</dbReference>
<dbReference type="InterPro" id="IPR025202">
    <property type="entry name" value="PLD-like_dom"/>
</dbReference>
<evidence type="ECO:0000256" key="5">
    <source>
        <dbReference type="ARBA" id="ARBA00022963"/>
    </source>
</evidence>
<evidence type="ECO:0000313" key="12">
    <source>
        <dbReference type="Proteomes" id="UP000790347"/>
    </source>
</evidence>
<evidence type="ECO:0000256" key="7">
    <source>
        <dbReference type="PIRNR" id="PIRNR009376"/>
    </source>
</evidence>
<organism evidence="11 12">
    <name type="scientific">Dermatophagoides farinae</name>
    <name type="common">American house dust mite</name>
    <dbReference type="NCBI Taxonomy" id="6954"/>
    <lineage>
        <taxon>Eukaryota</taxon>
        <taxon>Metazoa</taxon>
        <taxon>Ecdysozoa</taxon>
        <taxon>Arthropoda</taxon>
        <taxon>Chelicerata</taxon>
        <taxon>Arachnida</taxon>
        <taxon>Acari</taxon>
        <taxon>Acariformes</taxon>
        <taxon>Sarcoptiformes</taxon>
        <taxon>Astigmata</taxon>
        <taxon>Psoroptidia</taxon>
        <taxon>Analgoidea</taxon>
        <taxon>Pyroglyphidae</taxon>
        <taxon>Dermatophagoidinae</taxon>
        <taxon>Dermatophagoides</taxon>
    </lineage>
</organism>
<dbReference type="Gene3D" id="3.30.1520.10">
    <property type="entry name" value="Phox-like domain"/>
    <property type="match status" value="1"/>
</dbReference>
<dbReference type="FunFam" id="3.30.870.10:FF:000011">
    <property type="entry name" value="Phospholipase"/>
    <property type="match status" value="1"/>
</dbReference>
<evidence type="ECO:0000256" key="1">
    <source>
        <dbReference type="ARBA" id="ARBA00000798"/>
    </source>
</evidence>
<dbReference type="PIRSF" id="PIRSF009376">
    <property type="entry name" value="Phospholipase_D_euk"/>
    <property type="match status" value="1"/>
</dbReference>
<dbReference type="GO" id="GO:0006654">
    <property type="term" value="P:phosphatidic acid biosynthetic process"/>
    <property type="evidence" value="ECO:0007669"/>
    <property type="project" value="InterPro"/>
</dbReference>
<dbReference type="PROSITE" id="PS50195">
    <property type="entry name" value="PX"/>
    <property type="match status" value="1"/>
</dbReference>
<dbReference type="GO" id="GO:0009395">
    <property type="term" value="P:phospholipid catabolic process"/>
    <property type="evidence" value="ECO:0007669"/>
    <property type="project" value="TreeGrafter"/>
</dbReference>
<feature type="region of interest" description="Disordered" evidence="8">
    <location>
        <begin position="1"/>
        <end position="63"/>
    </location>
</feature>
<dbReference type="EMBL" id="ASGP02000005">
    <property type="protein sequence ID" value="KAH9506034.1"/>
    <property type="molecule type" value="Genomic_DNA"/>
</dbReference>
<name>A0A922L459_DERFA</name>
<evidence type="ECO:0000256" key="8">
    <source>
        <dbReference type="SAM" id="MobiDB-lite"/>
    </source>
</evidence>
<reference evidence="11" key="2">
    <citation type="journal article" date="2022" name="Res Sq">
        <title>Comparative Genomics Reveals Insights into the Divergent Evolution of Astigmatic Mites and Household Pest Adaptations.</title>
        <authorList>
            <person name="Xiong Q."/>
            <person name="Wan A.T.-Y."/>
            <person name="Liu X.-Y."/>
            <person name="Fung C.S.-H."/>
            <person name="Xiao X."/>
            <person name="Malainual N."/>
            <person name="Hou J."/>
            <person name="Wang L."/>
            <person name="Wang M."/>
            <person name="Yang K."/>
            <person name="Cui Y."/>
            <person name="Leung E."/>
            <person name="Nong W."/>
            <person name="Shin S.-K."/>
            <person name="Au S."/>
            <person name="Jeong K.Y."/>
            <person name="Chew F.T."/>
            <person name="Hui J."/>
            <person name="Leung T.F."/>
            <person name="Tungtrongchitr A."/>
            <person name="Zhong N."/>
            <person name="Liu Z."/>
            <person name="Tsui S."/>
        </authorList>
    </citation>
    <scope>NUCLEOTIDE SEQUENCE</scope>
    <source>
        <strain evidence="11">Derf</strain>
        <tissue evidence="11">Whole organism</tissue>
    </source>
</reference>
<evidence type="ECO:0000256" key="4">
    <source>
        <dbReference type="ARBA" id="ARBA00022801"/>
    </source>
</evidence>
<dbReference type="CDD" id="cd09141">
    <property type="entry name" value="PLDc_vPLD1_2_yPLD_like_2"/>
    <property type="match status" value="1"/>
</dbReference>
<dbReference type="AlphaFoldDB" id="A0A922L459"/>
<feature type="compositionally biased region" description="Basic and acidic residues" evidence="8">
    <location>
        <begin position="36"/>
        <end position="46"/>
    </location>
</feature>
<keyword evidence="5 7" id="KW-0442">Lipid degradation</keyword>
<feature type="compositionally biased region" description="Basic residues" evidence="8">
    <location>
        <begin position="21"/>
        <end position="35"/>
    </location>
</feature>
<dbReference type="PROSITE" id="PS50035">
    <property type="entry name" value="PLD"/>
    <property type="match status" value="2"/>
</dbReference>
<dbReference type="SUPFAM" id="SSF56024">
    <property type="entry name" value="Phospholipase D/nuclease"/>
    <property type="match status" value="2"/>
</dbReference>
<evidence type="ECO:0000256" key="2">
    <source>
        <dbReference type="ARBA" id="ARBA00008664"/>
    </source>
</evidence>
<dbReference type="GO" id="GO:0060627">
    <property type="term" value="P:regulation of vesicle-mediated transport"/>
    <property type="evidence" value="ECO:0007669"/>
    <property type="project" value="TreeGrafter"/>
</dbReference>
<dbReference type="Pfam" id="PF13091">
    <property type="entry name" value="PLDc_2"/>
    <property type="match status" value="1"/>
</dbReference>
<evidence type="ECO:0000256" key="6">
    <source>
        <dbReference type="ARBA" id="ARBA00023098"/>
    </source>
</evidence>
<feature type="domain" description="PX" evidence="10">
    <location>
        <begin position="80"/>
        <end position="212"/>
    </location>
</feature>
<dbReference type="InterPro" id="IPR001736">
    <property type="entry name" value="PLipase_D/transphosphatidylase"/>
</dbReference>
<dbReference type="InterPro" id="IPR016555">
    <property type="entry name" value="PLipase_D_euk"/>
</dbReference>
<dbReference type="Pfam" id="PF00614">
    <property type="entry name" value="PLDc"/>
    <property type="match status" value="1"/>
</dbReference>
<evidence type="ECO:0000313" key="11">
    <source>
        <dbReference type="EMBL" id="KAH9506034.1"/>
    </source>
</evidence>
<comment type="caution">
    <text evidence="11">The sequence shown here is derived from an EMBL/GenBank/DDBJ whole genome shotgun (WGS) entry which is preliminary data.</text>
</comment>
<keyword evidence="6" id="KW-0443">Lipid metabolism</keyword>
<evidence type="ECO:0000259" key="10">
    <source>
        <dbReference type="PROSITE" id="PS50195"/>
    </source>
</evidence>
<dbReference type="Gene3D" id="3.30.870.10">
    <property type="entry name" value="Endonuclease Chain A"/>
    <property type="match status" value="3"/>
</dbReference>
<dbReference type="EC" id="3.1.4.4" evidence="7"/>
<accession>A0A922L459</accession>
<keyword evidence="3" id="KW-0677">Repeat</keyword>
<dbReference type="GO" id="GO:0035556">
    <property type="term" value="P:intracellular signal transduction"/>
    <property type="evidence" value="ECO:0007669"/>
    <property type="project" value="InterPro"/>
</dbReference>
<proteinExistence type="inferred from homology"/>
<feature type="domain" description="PLD phosphodiesterase" evidence="9">
    <location>
        <begin position="976"/>
        <end position="1003"/>
    </location>
</feature>